<sequence>MYTRDAQNWDDEYLRYLRLTTRNDITTMPLQVEDQFWFRASTHDRNEADRIADKLQLPQHRGYVWHALNASYDWQARMQKPGRLASYQELQQEINMPTPNLENTTCLLAYYEIWRELYALGMGDDLDKVWYNPAYNGTAKIAAAQTDVDSQRARYEEELDERQAREEANRILNEKASNRKKLQFRQQIEMLNEKHAKMPETPSKISLKRKRTRRSDPDENQNKWSWPDTPN</sequence>
<accession>A0A0L0FNF3</accession>
<proteinExistence type="predicted"/>
<dbReference type="EMBL" id="KQ242509">
    <property type="protein sequence ID" value="KNC78335.1"/>
    <property type="molecule type" value="Genomic_DNA"/>
</dbReference>
<dbReference type="RefSeq" id="XP_014152237.1">
    <property type="nucleotide sequence ID" value="XM_014296762.1"/>
</dbReference>
<evidence type="ECO:0000313" key="2">
    <source>
        <dbReference type="EMBL" id="KNC78335.1"/>
    </source>
</evidence>
<protein>
    <submittedName>
        <fullName evidence="2">Uncharacterized protein</fullName>
    </submittedName>
</protein>
<dbReference type="AlphaFoldDB" id="A0A0L0FNF3"/>
<gene>
    <name evidence="2" type="ORF">SARC_09232</name>
</gene>
<evidence type="ECO:0000313" key="3">
    <source>
        <dbReference type="Proteomes" id="UP000054560"/>
    </source>
</evidence>
<dbReference type="Proteomes" id="UP000054560">
    <property type="component" value="Unassembled WGS sequence"/>
</dbReference>
<name>A0A0L0FNF3_9EUKA</name>
<evidence type="ECO:0000256" key="1">
    <source>
        <dbReference type="SAM" id="MobiDB-lite"/>
    </source>
</evidence>
<dbReference type="GeneID" id="25909736"/>
<keyword evidence="3" id="KW-1185">Reference proteome</keyword>
<feature type="region of interest" description="Disordered" evidence="1">
    <location>
        <begin position="191"/>
        <end position="231"/>
    </location>
</feature>
<reference evidence="2 3" key="1">
    <citation type="submission" date="2011-02" db="EMBL/GenBank/DDBJ databases">
        <title>The Genome Sequence of Sphaeroforma arctica JP610.</title>
        <authorList>
            <consortium name="The Broad Institute Genome Sequencing Platform"/>
            <person name="Russ C."/>
            <person name="Cuomo C."/>
            <person name="Young S.K."/>
            <person name="Zeng Q."/>
            <person name="Gargeya S."/>
            <person name="Alvarado L."/>
            <person name="Berlin A."/>
            <person name="Chapman S.B."/>
            <person name="Chen Z."/>
            <person name="Freedman E."/>
            <person name="Gellesch M."/>
            <person name="Goldberg J."/>
            <person name="Griggs A."/>
            <person name="Gujja S."/>
            <person name="Heilman E."/>
            <person name="Heiman D."/>
            <person name="Howarth C."/>
            <person name="Mehta T."/>
            <person name="Neiman D."/>
            <person name="Pearson M."/>
            <person name="Roberts A."/>
            <person name="Saif S."/>
            <person name="Shea T."/>
            <person name="Shenoy N."/>
            <person name="Sisk P."/>
            <person name="Stolte C."/>
            <person name="Sykes S."/>
            <person name="White J."/>
            <person name="Yandava C."/>
            <person name="Burger G."/>
            <person name="Gray M.W."/>
            <person name="Holland P.W.H."/>
            <person name="King N."/>
            <person name="Lang F.B.F."/>
            <person name="Roger A.J."/>
            <person name="Ruiz-Trillo I."/>
            <person name="Haas B."/>
            <person name="Nusbaum C."/>
            <person name="Birren B."/>
        </authorList>
    </citation>
    <scope>NUCLEOTIDE SEQUENCE [LARGE SCALE GENOMIC DNA]</scope>
    <source>
        <strain evidence="2 3">JP610</strain>
    </source>
</reference>
<organism evidence="2 3">
    <name type="scientific">Sphaeroforma arctica JP610</name>
    <dbReference type="NCBI Taxonomy" id="667725"/>
    <lineage>
        <taxon>Eukaryota</taxon>
        <taxon>Ichthyosporea</taxon>
        <taxon>Ichthyophonida</taxon>
        <taxon>Sphaeroforma</taxon>
    </lineage>
</organism>